<evidence type="ECO:0000256" key="1">
    <source>
        <dbReference type="SAM" id="Phobius"/>
    </source>
</evidence>
<proteinExistence type="predicted"/>
<organism evidence="2 3">
    <name type="scientific">Uliginosibacterium flavum</name>
    <dbReference type="NCBI Taxonomy" id="1396831"/>
    <lineage>
        <taxon>Bacteria</taxon>
        <taxon>Pseudomonadati</taxon>
        <taxon>Pseudomonadota</taxon>
        <taxon>Betaproteobacteria</taxon>
        <taxon>Rhodocyclales</taxon>
        <taxon>Zoogloeaceae</taxon>
        <taxon>Uliginosibacterium</taxon>
    </lineage>
</organism>
<comment type="caution">
    <text evidence="2">The sequence shown here is derived from an EMBL/GenBank/DDBJ whole genome shotgun (WGS) entry which is preliminary data.</text>
</comment>
<dbReference type="Proteomes" id="UP001549691">
    <property type="component" value="Unassembled WGS sequence"/>
</dbReference>
<dbReference type="Pfam" id="PF16137">
    <property type="entry name" value="DUF4845"/>
    <property type="match status" value="1"/>
</dbReference>
<dbReference type="EMBL" id="JBEWZI010000017">
    <property type="protein sequence ID" value="MET7015430.1"/>
    <property type="molecule type" value="Genomic_DNA"/>
</dbReference>
<evidence type="ECO:0000313" key="2">
    <source>
        <dbReference type="EMBL" id="MET7015430.1"/>
    </source>
</evidence>
<accession>A0ABV2TNC2</accession>
<keyword evidence="1" id="KW-0812">Transmembrane</keyword>
<dbReference type="RefSeq" id="WP_354601889.1">
    <property type="nucleotide sequence ID" value="NZ_JBEWZI010000017.1"/>
</dbReference>
<reference evidence="2 3" key="1">
    <citation type="submission" date="2024-07" db="EMBL/GenBank/DDBJ databases">
        <title>Uliginosibacterium flavum JJ3220;KACC:17644.</title>
        <authorList>
            <person name="Kim M.K."/>
        </authorList>
    </citation>
    <scope>NUCLEOTIDE SEQUENCE [LARGE SCALE GENOMIC DNA]</scope>
    <source>
        <strain evidence="2 3">KACC:17644</strain>
    </source>
</reference>
<keyword evidence="1" id="KW-1133">Transmembrane helix</keyword>
<sequence>MKRQNGMSLISVLIVGAILMAVLILGFKMVPVFNEYFNVKKAFASVVSTVDPAAPASSFRAAFGKFRDVNDITSVDAQTISVTKDGGKVTLQVLYRRELPLFANVGLYFDFDVTSDK</sequence>
<keyword evidence="1" id="KW-0472">Membrane</keyword>
<evidence type="ECO:0000313" key="3">
    <source>
        <dbReference type="Proteomes" id="UP001549691"/>
    </source>
</evidence>
<feature type="transmembrane region" description="Helical" evidence="1">
    <location>
        <begin position="6"/>
        <end position="27"/>
    </location>
</feature>
<gene>
    <name evidence="2" type="ORF">ABXR19_14680</name>
</gene>
<name>A0ABV2TNC2_9RHOO</name>
<dbReference type="InterPro" id="IPR032314">
    <property type="entry name" value="DUF4845"/>
</dbReference>
<keyword evidence="3" id="KW-1185">Reference proteome</keyword>
<protein>
    <submittedName>
        <fullName evidence="2">DUF4845 domain-containing protein</fullName>
    </submittedName>
</protein>